<dbReference type="SUPFAM" id="SSF69118">
    <property type="entry name" value="AhpD-like"/>
    <property type="match status" value="1"/>
</dbReference>
<dbReference type="AlphaFoldDB" id="D5RUC7"/>
<sequence length="201" mass="21546">DATAADLPPRFAQPATLIMGEADPAVPEAAVKALRARFRGAGLVMLPCQHIPNYEEPAALAQAMLAHLDAQAEAPANLLRAGQEVRKAVLGEAHVARASAAATALDRPFQDYITRNVWGQIWTRPGLPRHTRSLLTLAMMAALARHEEFVLHVKATRQTGVTPEELSEVLLQVGAYAGVPVANHALKLAKQAFQEMEAAEG</sequence>
<proteinExistence type="predicted"/>
<dbReference type="EMBL" id="ADVL01000969">
    <property type="protein sequence ID" value="EFH09094.1"/>
    <property type="molecule type" value="Genomic_DNA"/>
</dbReference>
<dbReference type="PANTHER" id="PTHR33570:SF2">
    <property type="entry name" value="CARBOXYMUCONOLACTONE DECARBOXYLASE-LIKE DOMAIN-CONTAINING PROTEIN"/>
    <property type="match status" value="1"/>
</dbReference>
<dbReference type="Gene3D" id="1.20.1290.10">
    <property type="entry name" value="AhpD-like"/>
    <property type="match status" value="1"/>
</dbReference>
<dbReference type="InterPro" id="IPR052512">
    <property type="entry name" value="4CMD/NDH-1_regulator"/>
</dbReference>
<dbReference type="InterPro" id="IPR029032">
    <property type="entry name" value="AhpD-like"/>
</dbReference>
<comment type="caution">
    <text evidence="2">The sequence shown here is derived from an EMBL/GenBank/DDBJ whole genome shotgun (WGS) entry which is preliminary data.</text>
</comment>
<dbReference type="HOGENOM" id="CLU_1357251_0_0_5"/>
<dbReference type="GO" id="GO:0047575">
    <property type="term" value="F:4-carboxymuconolactone decarboxylase activity"/>
    <property type="evidence" value="ECO:0007669"/>
    <property type="project" value="UniProtKB-EC"/>
</dbReference>
<organism evidence="2 3">
    <name type="scientific">Pseudoroseomonas cervicalis ATCC 49957</name>
    <dbReference type="NCBI Taxonomy" id="525371"/>
    <lineage>
        <taxon>Bacteria</taxon>
        <taxon>Pseudomonadati</taxon>
        <taxon>Pseudomonadota</taxon>
        <taxon>Alphaproteobacteria</taxon>
        <taxon>Acetobacterales</taxon>
        <taxon>Roseomonadaceae</taxon>
        <taxon>Roseomonas</taxon>
    </lineage>
</organism>
<dbReference type="PANTHER" id="PTHR33570">
    <property type="entry name" value="4-CARBOXYMUCONOLACTONE DECARBOXYLASE FAMILY PROTEIN"/>
    <property type="match status" value="1"/>
</dbReference>
<protein>
    <submittedName>
        <fullName evidence="2">4-carboxymuconolactone decarboxylase</fullName>
        <ecNumber evidence="2">4.1.1.44</ecNumber>
    </submittedName>
</protein>
<dbReference type="GO" id="GO:0051920">
    <property type="term" value="F:peroxiredoxin activity"/>
    <property type="evidence" value="ECO:0007669"/>
    <property type="project" value="InterPro"/>
</dbReference>
<dbReference type="Pfam" id="PF02627">
    <property type="entry name" value="CMD"/>
    <property type="match status" value="1"/>
</dbReference>
<keyword evidence="2" id="KW-0456">Lyase</keyword>
<dbReference type="Gene3D" id="3.40.50.1820">
    <property type="entry name" value="alpha/beta hydrolase"/>
    <property type="match status" value="1"/>
</dbReference>
<keyword evidence="3" id="KW-1185">Reference proteome</keyword>
<dbReference type="Proteomes" id="UP000005324">
    <property type="component" value="Unassembled WGS sequence"/>
</dbReference>
<dbReference type="SUPFAM" id="SSF53474">
    <property type="entry name" value="alpha/beta-Hydrolases"/>
    <property type="match status" value="1"/>
</dbReference>
<dbReference type="InterPro" id="IPR029058">
    <property type="entry name" value="AB_hydrolase_fold"/>
</dbReference>
<name>D5RUC7_9PROT</name>
<dbReference type="InterPro" id="IPR012788">
    <property type="entry name" value="Decarb_PcaC"/>
</dbReference>
<reference evidence="2 3" key="1">
    <citation type="submission" date="2010-04" db="EMBL/GenBank/DDBJ databases">
        <authorList>
            <person name="Qin X."/>
            <person name="Bachman B."/>
            <person name="Battles P."/>
            <person name="Bell A."/>
            <person name="Bess C."/>
            <person name="Bickham C."/>
            <person name="Chaboub L."/>
            <person name="Chen D."/>
            <person name="Coyle M."/>
            <person name="Deiros D.R."/>
            <person name="Dinh H."/>
            <person name="Forbes L."/>
            <person name="Fowler G."/>
            <person name="Francisco L."/>
            <person name="Fu Q."/>
            <person name="Gubbala S."/>
            <person name="Hale W."/>
            <person name="Han Y."/>
            <person name="Hemphill L."/>
            <person name="Highlander S.K."/>
            <person name="Hirani K."/>
            <person name="Hogues M."/>
            <person name="Jackson L."/>
            <person name="Jakkamsetti A."/>
            <person name="Javaid M."/>
            <person name="Jiang H."/>
            <person name="Korchina V."/>
            <person name="Kovar C."/>
            <person name="Lara F."/>
            <person name="Lee S."/>
            <person name="Mata R."/>
            <person name="Mathew T."/>
            <person name="Moen C."/>
            <person name="Morales K."/>
            <person name="Munidasa M."/>
            <person name="Nazareth L."/>
            <person name="Ngo R."/>
            <person name="Nguyen L."/>
            <person name="Okwuonu G."/>
            <person name="Ongeri F."/>
            <person name="Patil S."/>
            <person name="Petrosino J."/>
            <person name="Pham C."/>
            <person name="Pham P."/>
            <person name="Pu L.-L."/>
            <person name="Puazo M."/>
            <person name="Raj R."/>
            <person name="Reid J."/>
            <person name="Rouhana J."/>
            <person name="Saada N."/>
            <person name="Shang Y."/>
            <person name="Simmons D."/>
            <person name="Thornton R."/>
            <person name="Warren J."/>
            <person name="Weissenberger G."/>
            <person name="Zhang J."/>
            <person name="Zhang L."/>
            <person name="Zhou C."/>
            <person name="Zhu D."/>
            <person name="Muzny D."/>
            <person name="Worley K."/>
            <person name="Gibbs R."/>
        </authorList>
    </citation>
    <scope>NUCLEOTIDE SEQUENCE [LARGE SCALE GENOMIC DNA]</scope>
    <source>
        <strain evidence="2 3">ATCC 49957</strain>
    </source>
</reference>
<dbReference type="EC" id="4.1.1.44" evidence="2"/>
<feature type="domain" description="Carboxymuconolactone decarboxylase-like" evidence="1">
    <location>
        <begin position="109"/>
        <end position="190"/>
    </location>
</feature>
<gene>
    <name evidence="2" type="primary">pcaC</name>
    <name evidence="2" type="ORF">HMPREF0731_4689</name>
</gene>
<dbReference type="NCBIfam" id="TIGR02425">
    <property type="entry name" value="decarb_PcaC"/>
    <property type="match status" value="1"/>
</dbReference>
<feature type="non-terminal residue" evidence="2">
    <location>
        <position position="1"/>
    </location>
</feature>
<evidence type="ECO:0000313" key="2">
    <source>
        <dbReference type="EMBL" id="EFH09094.1"/>
    </source>
</evidence>
<dbReference type="OrthoDB" id="9801400at2"/>
<evidence type="ECO:0000313" key="3">
    <source>
        <dbReference type="Proteomes" id="UP000005324"/>
    </source>
</evidence>
<dbReference type="RefSeq" id="WP_007006011.1">
    <property type="nucleotide sequence ID" value="NZ_GG770875.1"/>
</dbReference>
<dbReference type="InterPro" id="IPR003779">
    <property type="entry name" value="CMD-like"/>
</dbReference>
<accession>D5RUC7</accession>
<evidence type="ECO:0000259" key="1">
    <source>
        <dbReference type="Pfam" id="PF02627"/>
    </source>
</evidence>